<gene>
    <name evidence="2" type="ORF">KIN20_034096</name>
</gene>
<accession>A0AAD5WJS6</accession>
<evidence type="ECO:0008006" key="4">
    <source>
        <dbReference type="Google" id="ProtNLM"/>
    </source>
</evidence>
<evidence type="ECO:0000313" key="3">
    <source>
        <dbReference type="Proteomes" id="UP001196413"/>
    </source>
</evidence>
<dbReference type="EMBL" id="JAHQIW010007085">
    <property type="protein sequence ID" value="KAJ1372038.1"/>
    <property type="molecule type" value="Genomic_DNA"/>
</dbReference>
<sequence length="160" mass="17058">MARLLNNSFVISLLSITAVLGCGVMPPGQARTRNFTVTGFALPVNMVCSNDATVRAKHFSIAASSGEVQALISRLLMQTAIDVLEQQGRSALLPDAIISSILSQLSIQISYDPLECKGADVDPTANIMPDMAKLPHCVIVGSTVTSLCEIKQRGHMCRMA</sequence>
<feature type="signal peptide" evidence="1">
    <location>
        <begin position="1"/>
        <end position="21"/>
    </location>
</feature>
<dbReference type="PROSITE" id="PS51257">
    <property type="entry name" value="PROKAR_LIPOPROTEIN"/>
    <property type="match status" value="1"/>
</dbReference>
<proteinExistence type="predicted"/>
<dbReference type="AlphaFoldDB" id="A0AAD5WJS6"/>
<dbReference type="Proteomes" id="UP001196413">
    <property type="component" value="Unassembled WGS sequence"/>
</dbReference>
<organism evidence="2 3">
    <name type="scientific">Parelaphostrongylus tenuis</name>
    <name type="common">Meningeal worm</name>
    <dbReference type="NCBI Taxonomy" id="148309"/>
    <lineage>
        <taxon>Eukaryota</taxon>
        <taxon>Metazoa</taxon>
        <taxon>Ecdysozoa</taxon>
        <taxon>Nematoda</taxon>
        <taxon>Chromadorea</taxon>
        <taxon>Rhabditida</taxon>
        <taxon>Rhabditina</taxon>
        <taxon>Rhabditomorpha</taxon>
        <taxon>Strongyloidea</taxon>
        <taxon>Metastrongylidae</taxon>
        <taxon>Parelaphostrongylus</taxon>
    </lineage>
</organism>
<feature type="chain" id="PRO_5042127004" description="Lipoprotein" evidence="1">
    <location>
        <begin position="22"/>
        <end position="160"/>
    </location>
</feature>
<evidence type="ECO:0000256" key="1">
    <source>
        <dbReference type="SAM" id="SignalP"/>
    </source>
</evidence>
<evidence type="ECO:0000313" key="2">
    <source>
        <dbReference type="EMBL" id="KAJ1372038.1"/>
    </source>
</evidence>
<protein>
    <recommendedName>
        <fullName evidence="4">Lipoprotein</fullName>
    </recommendedName>
</protein>
<comment type="caution">
    <text evidence="2">The sequence shown here is derived from an EMBL/GenBank/DDBJ whole genome shotgun (WGS) entry which is preliminary data.</text>
</comment>
<keyword evidence="1" id="KW-0732">Signal</keyword>
<reference evidence="2" key="1">
    <citation type="submission" date="2021-06" db="EMBL/GenBank/DDBJ databases">
        <title>Parelaphostrongylus tenuis whole genome reference sequence.</title>
        <authorList>
            <person name="Garwood T.J."/>
            <person name="Larsen P.A."/>
            <person name="Fountain-Jones N.M."/>
            <person name="Garbe J.R."/>
            <person name="Macchietto M.G."/>
            <person name="Kania S.A."/>
            <person name="Gerhold R.W."/>
            <person name="Richards J.E."/>
            <person name="Wolf T.M."/>
        </authorList>
    </citation>
    <scope>NUCLEOTIDE SEQUENCE</scope>
    <source>
        <strain evidence="2">MNPRO001-30</strain>
        <tissue evidence="2">Meninges</tissue>
    </source>
</reference>
<name>A0AAD5WJS6_PARTN</name>
<keyword evidence="3" id="KW-1185">Reference proteome</keyword>